<keyword evidence="10" id="KW-1185">Reference proteome</keyword>
<name>A0A9P8UUW8_9PEZI</name>
<feature type="transmembrane region" description="Helical" evidence="7">
    <location>
        <begin position="191"/>
        <end position="210"/>
    </location>
</feature>
<evidence type="ECO:0000256" key="2">
    <source>
        <dbReference type="ARBA" id="ARBA00006727"/>
    </source>
</evidence>
<feature type="domain" description="Major facilitator superfamily (MFS) profile" evidence="8">
    <location>
        <begin position="1"/>
        <end position="422"/>
    </location>
</feature>
<dbReference type="InterPro" id="IPR020846">
    <property type="entry name" value="MFS_dom"/>
</dbReference>
<dbReference type="AlphaFoldDB" id="A0A9P8UUW8"/>
<feature type="transmembrane region" description="Helical" evidence="7">
    <location>
        <begin position="397"/>
        <end position="419"/>
    </location>
</feature>
<accession>A0A9P8UUW8</accession>
<dbReference type="PROSITE" id="PS50850">
    <property type="entry name" value="MFS"/>
    <property type="match status" value="1"/>
</dbReference>
<dbReference type="Gene3D" id="1.20.1250.20">
    <property type="entry name" value="MFS general substrate transporter like domains"/>
    <property type="match status" value="1"/>
</dbReference>
<reference evidence="9" key="1">
    <citation type="journal article" date="2021" name="Nat. Commun.">
        <title>Genetic determinants of endophytism in the Arabidopsis root mycobiome.</title>
        <authorList>
            <person name="Mesny F."/>
            <person name="Miyauchi S."/>
            <person name="Thiergart T."/>
            <person name="Pickel B."/>
            <person name="Atanasova L."/>
            <person name="Karlsson M."/>
            <person name="Huettel B."/>
            <person name="Barry K.W."/>
            <person name="Haridas S."/>
            <person name="Chen C."/>
            <person name="Bauer D."/>
            <person name="Andreopoulos W."/>
            <person name="Pangilinan J."/>
            <person name="LaButti K."/>
            <person name="Riley R."/>
            <person name="Lipzen A."/>
            <person name="Clum A."/>
            <person name="Drula E."/>
            <person name="Henrissat B."/>
            <person name="Kohler A."/>
            <person name="Grigoriev I.V."/>
            <person name="Martin F.M."/>
            <person name="Hacquard S."/>
        </authorList>
    </citation>
    <scope>NUCLEOTIDE SEQUENCE</scope>
    <source>
        <strain evidence="9">MPI-SDFR-AT-0073</strain>
    </source>
</reference>
<feature type="transmembrane region" description="Helical" evidence="7">
    <location>
        <begin position="364"/>
        <end position="385"/>
    </location>
</feature>
<comment type="caution">
    <text evidence="9">The sequence shown here is derived from an EMBL/GenBank/DDBJ whole genome shotgun (WGS) entry which is preliminary data.</text>
</comment>
<feature type="transmembrane region" description="Helical" evidence="7">
    <location>
        <begin position="236"/>
        <end position="254"/>
    </location>
</feature>
<feature type="transmembrane region" description="Helical" evidence="7">
    <location>
        <begin position="132"/>
        <end position="154"/>
    </location>
</feature>
<comment type="subcellular location">
    <subcellularLocation>
        <location evidence="1">Membrane</location>
        <topology evidence="1">Multi-pass membrane protein</topology>
    </subcellularLocation>
</comment>
<protein>
    <submittedName>
        <fullName evidence="9">Major facilitator superfamily domain-containing protein</fullName>
    </submittedName>
</protein>
<dbReference type="PANTHER" id="PTHR11360:SF224">
    <property type="entry name" value="MAJOR FACILITATOR SUPERFAMILY (MFS) PROFILE DOMAIN-CONTAINING PROTEIN-RELATED"/>
    <property type="match status" value="1"/>
</dbReference>
<dbReference type="GO" id="GO:0016020">
    <property type="term" value="C:membrane"/>
    <property type="evidence" value="ECO:0007669"/>
    <property type="project" value="UniProtKB-SubCell"/>
</dbReference>
<feature type="transmembrane region" description="Helical" evidence="7">
    <location>
        <begin position="266"/>
        <end position="287"/>
    </location>
</feature>
<dbReference type="Pfam" id="PF07690">
    <property type="entry name" value="MFS_1"/>
    <property type="match status" value="1"/>
</dbReference>
<gene>
    <name evidence="9" type="ORF">BKA67DRAFT_512950</name>
</gene>
<evidence type="ECO:0000256" key="4">
    <source>
        <dbReference type="ARBA" id="ARBA00022692"/>
    </source>
</evidence>
<proteinExistence type="inferred from homology"/>
<evidence type="ECO:0000256" key="1">
    <source>
        <dbReference type="ARBA" id="ARBA00004141"/>
    </source>
</evidence>
<keyword evidence="6 7" id="KW-0472">Membrane</keyword>
<feature type="transmembrane region" description="Helical" evidence="7">
    <location>
        <begin position="72"/>
        <end position="90"/>
    </location>
</feature>
<evidence type="ECO:0000313" key="9">
    <source>
        <dbReference type="EMBL" id="KAH6658455.1"/>
    </source>
</evidence>
<feature type="transmembrane region" description="Helical" evidence="7">
    <location>
        <begin position="102"/>
        <end position="120"/>
    </location>
</feature>
<dbReference type="SUPFAM" id="SSF103473">
    <property type="entry name" value="MFS general substrate transporter"/>
    <property type="match status" value="1"/>
</dbReference>
<dbReference type="InterPro" id="IPR050327">
    <property type="entry name" value="Proton-linked_MCT"/>
</dbReference>
<keyword evidence="3" id="KW-0813">Transport</keyword>
<keyword evidence="4 7" id="KW-0812">Transmembrane</keyword>
<feature type="transmembrane region" description="Helical" evidence="7">
    <location>
        <begin position="326"/>
        <end position="352"/>
    </location>
</feature>
<keyword evidence="5 7" id="KW-1133">Transmembrane helix</keyword>
<organism evidence="9 10">
    <name type="scientific">Truncatella angustata</name>
    <dbReference type="NCBI Taxonomy" id="152316"/>
    <lineage>
        <taxon>Eukaryota</taxon>
        <taxon>Fungi</taxon>
        <taxon>Dikarya</taxon>
        <taxon>Ascomycota</taxon>
        <taxon>Pezizomycotina</taxon>
        <taxon>Sordariomycetes</taxon>
        <taxon>Xylariomycetidae</taxon>
        <taxon>Amphisphaeriales</taxon>
        <taxon>Sporocadaceae</taxon>
        <taxon>Truncatella</taxon>
    </lineage>
</organism>
<dbReference type="InterPro" id="IPR036259">
    <property type="entry name" value="MFS_trans_sf"/>
</dbReference>
<comment type="similarity">
    <text evidence="2">Belongs to the major facilitator superfamily. Monocarboxylate porter (TC 2.A.1.13) family.</text>
</comment>
<dbReference type="GeneID" id="70126411"/>
<feature type="transmembrane region" description="Helical" evidence="7">
    <location>
        <begin position="299"/>
        <end position="320"/>
    </location>
</feature>
<evidence type="ECO:0000259" key="8">
    <source>
        <dbReference type="PROSITE" id="PS50850"/>
    </source>
</evidence>
<feature type="transmembrane region" description="Helical" evidence="7">
    <location>
        <begin position="32"/>
        <end position="52"/>
    </location>
</feature>
<evidence type="ECO:0000256" key="6">
    <source>
        <dbReference type="ARBA" id="ARBA00023136"/>
    </source>
</evidence>
<feature type="transmembrane region" description="Helical" evidence="7">
    <location>
        <begin position="161"/>
        <end position="179"/>
    </location>
</feature>
<evidence type="ECO:0000256" key="7">
    <source>
        <dbReference type="SAM" id="Phobius"/>
    </source>
</evidence>
<dbReference type="RefSeq" id="XP_045962689.1">
    <property type="nucleotide sequence ID" value="XM_046097519.1"/>
</dbReference>
<evidence type="ECO:0000313" key="10">
    <source>
        <dbReference type="Proteomes" id="UP000758603"/>
    </source>
</evidence>
<dbReference type="GO" id="GO:0022857">
    <property type="term" value="F:transmembrane transporter activity"/>
    <property type="evidence" value="ECO:0007669"/>
    <property type="project" value="InterPro"/>
</dbReference>
<sequence length="428" mass="46340">MPNNDKPVVNTPVVAPAGPPTDLTAEEGLRGWLCVLGASICIFCSLGFLNAIGVFQTVYQETYLRDYTPSSISWIFALQLALMYAAGPLYGRLVDTYGPMPVLYPCSFLCVFGLCMTSLATEYYQILLAQGLVFGIGCGGVFTAATVCVGQWFIRRRGLGIGLATTGSSLGGVIFPIFLDQLIGKVGFGGALRYTALLIGILLCCSFFLVRARLPRKKWNPDAKWFDLSLFKQKRFAYYTMGAFLVNWGLFAPFDFLPSMALNSGFPPTLAFYLVSIMNASSIPGRILPPYLGDGIGHFNVLTVSALMVGASMLALWLPFGYHPSQAGIIIFALVYGVASGAFVSLMMPCVFKLGDIQTIGQRFGTFQMVQGLSFLTGLPIMGAILNSQNNTDYSGLQLFASVSCILGTSLLLVATYFVSQSHKTWKV</sequence>
<dbReference type="OrthoDB" id="5667at2759"/>
<dbReference type="EMBL" id="JAGPXC010000002">
    <property type="protein sequence ID" value="KAH6658455.1"/>
    <property type="molecule type" value="Genomic_DNA"/>
</dbReference>
<evidence type="ECO:0000256" key="3">
    <source>
        <dbReference type="ARBA" id="ARBA00022448"/>
    </source>
</evidence>
<dbReference type="PANTHER" id="PTHR11360">
    <property type="entry name" value="MONOCARBOXYLATE TRANSPORTER"/>
    <property type="match status" value="1"/>
</dbReference>
<dbReference type="InterPro" id="IPR011701">
    <property type="entry name" value="MFS"/>
</dbReference>
<dbReference type="Proteomes" id="UP000758603">
    <property type="component" value="Unassembled WGS sequence"/>
</dbReference>
<dbReference type="CDD" id="cd17352">
    <property type="entry name" value="MFS_MCT_SLC16"/>
    <property type="match status" value="1"/>
</dbReference>
<evidence type="ECO:0000256" key="5">
    <source>
        <dbReference type="ARBA" id="ARBA00022989"/>
    </source>
</evidence>